<name>A0A0B6ZQJ9_9EUPU</name>
<proteinExistence type="predicted"/>
<sequence length="53" mass="6366">MKRCKSLSPNQNLKEMKTKQKMYTAIKTRSPLESLSQTFVEMWFEFAKYELKS</sequence>
<dbReference type="AlphaFoldDB" id="A0A0B6ZQJ9"/>
<dbReference type="EMBL" id="HACG01023241">
    <property type="protein sequence ID" value="CEK70106.1"/>
    <property type="molecule type" value="Transcribed_RNA"/>
</dbReference>
<accession>A0A0B6ZQJ9</accession>
<reference evidence="1" key="1">
    <citation type="submission" date="2014-12" db="EMBL/GenBank/DDBJ databases">
        <title>Insight into the proteome of Arion vulgaris.</title>
        <authorList>
            <person name="Aradska J."/>
            <person name="Bulat T."/>
            <person name="Smidak R."/>
            <person name="Sarate P."/>
            <person name="Gangsoo J."/>
            <person name="Sialana F."/>
            <person name="Bilban M."/>
            <person name="Lubec G."/>
        </authorList>
    </citation>
    <scope>NUCLEOTIDE SEQUENCE</scope>
    <source>
        <tissue evidence="1">Skin</tissue>
    </source>
</reference>
<gene>
    <name evidence="1" type="primary">ORF72851</name>
</gene>
<organism evidence="1">
    <name type="scientific">Arion vulgaris</name>
    <dbReference type="NCBI Taxonomy" id="1028688"/>
    <lineage>
        <taxon>Eukaryota</taxon>
        <taxon>Metazoa</taxon>
        <taxon>Spiralia</taxon>
        <taxon>Lophotrochozoa</taxon>
        <taxon>Mollusca</taxon>
        <taxon>Gastropoda</taxon>
        <taxon>Heterobranchia</taxon>
        <taxon>Euthyneura</taxon>
        <taxon>Panpulmonata</taxon>
        <taxon>Eupulmonata</taxon>
        <taxon>Stylommatophora</taxon>
        <taxon>Helicina</taxon>
        <taxon>Arionoidea</taxon>
        <taxon>Arionidae</taxon>
        <taxon>Arion</taxon>
    </lineage>
</organism>
<protein>
    <submittedName>
        <fullName evidence="1">Uncharacterized protein</fullName>
    </submittedName>
</protein>
<evidence type="ECO:0000313" key="1">
    <source>
        <dbReference type="EMBL" id="CEK70106.1"/>
    </source>
</evidence>